<dbReference type="InterPro" id="IPR003346">
    <property type="entry name" value="Transposase_20"/>
</dbReference>
<dbReference type="GO" id="GO:0004803">
    <property type="term" value="F:transposase activity"/>
    <property type="evidence" value="ECO:0007669"/>
    <property type="project" value="InterPro"/>
</dbReference>
<feature type="domain" description="Transposase IS110-like N-terminal" evidence="1">
    <location>
        <begin position="26"/>
        <end position="149"/>
    </location>
</feature>
<dbReference type="KEGG" id="slom:PXH66_17055"/>
<evidence type="ECO:0000259" key="1">
    <source>
        <dbReference type="Pfam" id="PF01548"/>
    </source>
</evidence>
<dbReference type="AlphaFoldDB" id="A0AAE9ZVW3"/>
<feature type="domain" description="Transposase IS116/IS110/IS902 C-terminal" evidence="2">
    <location>
        <begin position="193"/>
        <end position="275"/>
    </location>
</feature>
<dbReference type="InterPro" id="IPR047650">
    <property type="entry name" value="Transpos_IS110"/>
</dbReference>
<sequence length="311" mass="34565">MNPSAIHYLGVDVSAQTLNFSSAPNTPVPNRDAILVAHLRTLRQTHPRVHLVCEATGRCHHALQQAATKQHIPISVINPRHVRDFARSVGRLEKTDAVDAEVLERYGKCLNPALTIMPDKVLRKMRDLLVVRSSLVEDRKAWQCRARQLDAAAQRLCQQHIERIDVDITKAERALRALLDTAAAAPIAARMQALCLVCGVAEKTSWMLVAELPELGQCNRRQIAKLCGLAPINHDSGTMRGHRHIAHGRAHVRRALYQAAVVAAQHNEYLQPYYQRLRQAGKPAKVAYIAVARKLVIFLNRILADAPAVTA</sequence>
<name>A0AAE9ZVW3_9BACT</name>
<evidence type="ECO:0000259" key="2">
    <source>
        <dbReference type="Pfam" id="PF02371"/>
    </source>
</evidence>
<dbReference type="PANTHER" id="PTHR33055">
    <property type="entry name" value="TRANSPOSASE FOR INSERTION SEQUENCE ELEMENT IS1111A"/>
    <property type="match status" value="1"/>
</dbReference>
<dbReference type="Proteomes" id="UP001218638">
    <property type="component" value="Chromosome"/>
</dbReference>
<dbReference type="InterPro" id="IPR002525">
    <property type="entry name" value="Transp_IS110-like_N"/>
</dbReference>
<evidence type="ECO:0000313" key="4">
    <source>
        <dbReference type="Proteomes" id="UP001218638"/>
    </source>
</evidence>
<keyword evidence="4" id="KW-1185">Reference proteome</keyword>
<evidence type="ECO:0000313" key="3">
    <source>
        <dbReference type="EMBL" id="WED64049.1"/>
    </source>
</evidence>
<gene>
    <name evidence="3" type="ORF">PXH66_17055</name>
</gene>
<dbReference type="EMBL" id="CP119075">
    <property type="protein sequence ID" value="WED64049.1"/>
    <property type="molecule type" value="Genomic_DNA"/>
</dbReference>
<dbReference type="Pfam" id="PF02371">
    <property type="entry name" value="Transposase_20"/>
    <property type="match status" value="1"/>
</dbReference>
<protein>
    <submittedName>
        <fullName evidence="3">IS110 family transposase</fullName>
    </submittedName>
</protein>
<dbReference type="PANTHER" id="PTHR33055:SF13">
    <property type="entry name" value="TRANSPOSASE"/>
    <property type="match status" value="1"/>
</dbReference>
<organism evidence="3 4">
    <name type="scientific">Synoicihabitans lomoniglobus</name>
    <dbReference type="NCBI Taxonomy" id="2909285"/>
    <lineage>
        <taxon>Bacteria</taxon>
        <taxon>Pseudomonadati</taxon>
        <taxon>Verrucomicrobiota</taxon>
        <taxon>Opitutia</taxon>
        <taxon>Opitutales</taxon>
        <taxon>Opitutaceae</taxon>
        <taxon>Synoicihabitans</taxon>
    </lineage>
</organism>
<dbReference type="NCBIfam" id="NF033542">
    <property type="entry name" value="transpos_IS110"/>
    <property type="match status" value="1"/>
</dbReference>
<proteinExistence type="predicted"/>
<accession>A0AAE9ZVW3</accession>
<dbReference type="RefSeq" id="WP_330930078.1">
    <property type="nucleotide sequence ID" value="NZ_CP119075.1"/>
</dbReference>
<dbReference type="Pfam" id="PF01548">
    <property type="entry name" value="DEDD_Tnp_IS110"/>
    <property type="match status" value="1"/>
</dbReference>
<dbReference type="GO" id="GO:0006313">
    <property type="term" value="P:DNA transposition"/>
    <property type="evidence" value="ECO:0007669"/>
    <property type="project" value="InterPro"/>
</dbReference>
<dbReference type="GO" id="GO:0003677">
    <property type="term" value="F:DNA binding"/>
    <property type="evidence" value="ECO:0007669"/>
    <property type="project" value="InterPro"/>
</dbReference>
<reference evidence="3" key="1">
    <citation type="submission" date="2023-03" db="EMBL/GenBank/DDBJ databases">
        <title>Lomoglobus Profundus gen. nov., sp. nov., a novel member of the phylum Verrucomicrobia, isolated from deep-marine sediment of South China Sea.</title>
        <authorList>
            <person name="Ahmad T."/>
            <person name="Ishaq S.E."/>
            <person name="Wang F."/>
        </authorList>
    </citation>
    <scope>NUCLEOTIDE SEQUENCE</scope>
    <source>
        <strain evidence="3">LMO-M01</strain>
    </source>
</reference>